<keyword evidence="12 14" id="KW-0141">cGMP biosynthesis</keyword>
<comment type="subcellular location">
    <subcellularLocation>
        <location evidence="2">Membrane</location>
        <topology evidence="2">Single-pass type I membrane protein</topology>
    </subcellularLocation>
</comment>
<comment type="catalytic activity">
    <reaction evidence="1 14">
        <text>GTP = 3',5'-cyclic GMP + diphosphate</text>
        <dbReference type="Rhea" id="RHEA:13665"/>
        <dbReference type="ChEBI" id="CHEBI:33019"/>
        <dbReference type="ChEBI" id="CHEBI:37565"/>
        <dbReference type="ChEBI" id="CHEBI:57746"/>
        <dbReference type="EC" id="4.6.1.2"/>
    </reaction>
</comment>
<sequence>MERVTPLEMKTVWLVPVRVARVKSVLKGAHSFYLCSLGLFLLILSQAHVVESVTPPEPSHLPSGNDENYGVPNNVKENLTIGYLTAVKGSVPYRQGITISGAILLAMEKVNNDSSLLPGANLVLKYGDTEGDTIKGTKLLTDMLCEDVAAYFGPEVSCHVEATVAAAWNRTMISYRCADSTVSDKNKFPTFARTEAPDTQIVKSVLSVMHHHHWKTFSIIVEDPSPVLVASSTKTTQYTIVAETLEMFATANSYKVTNRTHFTDGNPNWYEIVTSTMNKTRIYVFIGQDKNLIEMMGTMHSLQLFQNGEYLVIFVDALTYSRREALRYLWRHQDIANHKHDVSCDKLPNFDLKLSRSLLVVAPSPPDHTYENFSNQVNEYSKRPPFNFGNRLLEKVGFNKPKEVSIYAANLYDAVILYAQALHNLQSKQQSESIQVLARDGRAIFKEIIEMKVYNSITGAKISIDENGDSEGNYTLIAFKPLPKDAPFFREMNINFTCPYYMIPVANFQPQPKAENITYPRMKLFTGQQIDWIGGKKPSDEPKCGFEGEKCHGPAQGYRPVITAGILGFILFVVISAAASLYRKWKIEQEIEGLLWKIDENEISVQQPFGETSQSRMSLVSVGSLGQVYCATAHYKGALVRIKELKLMKKHVISRQTMKEMRYMREMCHPNINSFHGAVISPTKITLAYDYCGKGSLTDVVENEDIRLDSTFIASLIHDLIKGMMYLHDSDLAFHASHAYYQNMLWKAPELLREKAFAQGTQKGDIYAFAIILYEIYGRKGPYGMCEFDPKEIVERVRDGREGDYFRPDTNFLDECSTQCPEFVITLMTECWDELPEGRPSFRIIRERLKPLKEGMTPNIMDHMMLMMEKYANNLEDLVNERTGMLVQEKKKTEDLLHRMLPPPVAERLTLGEGIEPESFDSVTIYFSDIVGFTQMSSESTPLEVVNFLNDLYTLFDSIIQGYDVYKVETIGDAYMVVSGLPLRNGHQHAGEICSMALDLLTAVHSYRIAHRPHETLKLRIGIHTGPVVSGVVGLTMPRFCLFGDTVNTASRMESNGEPLKIHISDECKQMLDKIGGYVIKDRGLVHLKGKGNVRTYWLVGACEGAVLSRRADMKDLKPLFCRPRGLQSLSEQQNLRRRASPKLPGSGNVSRQGSFCAGSGQTNSHLLSNQNRGSTHYIRRPSFDPALLSLSLKAAQQQMVHSSNSNVQNPATGSYYRSASRESPCGTPTRKRKEDHLTVEKNCQRPGECSVTIEPPSDSSTAHTPMASPLRTVALPVGASNSANNLPQSSSDHKLRDLVHRKKLGFPPRLKLNQGLMREARSLDVLVCRESPVETLHPRSPAIKMRRMSKSVDIDDGNPLSAKELDNMDQQQRDRNSHPVCGGVDVENSSPKTKRATMPPTLSSALTSKDGSTGKLHGKRPTHNRNHRNQKHFQNRSSDSFSCDSDDKYEAAFLLDPNSSFDTKSNQGEEEDECGPVSHDELEEGHISMRVNICDNPERDGHVRVPKSPHWRKLSDQIEKEKKGSTLKNWFQNILNGNGIGSSGSGGKRGSVSGSVHGSLNTDECKVVDVRPTVGSSLTDEEKGLKPLLRDKIKATSVSNENRSSDVPHLLENESVL</sequence>
<evidence type="ECO:0000256" key="14">
    <source>
        <dbReference type="RuleBase" id="RU003431"/>
    </source>
</evidence>
<keyword evidence="10" id="KW-0325">Glycoprotein</keyword>
<dbReference type="Pfam" id="PF00069">
    <property type="entry name" value="Pkinase"/>
    <property type="match status" value="1"/>
</dbReference>
<organism evidence="18 19">
    <name type="scientific">Orchesella cincta</name>
    <name type="common">Springtail</name>
    <name type="synonym">Podura cincta</name>
    <dbReference type="NCBI Taxonomy" id="48709"/>
    <lineage>
        <taxon>Eukaryota</taxon>
        <taxon>Metazoa</taxon>
        <taxon>Ecdysozoa</taxon>
        <taxon>Arthropoda</taxon>
        <taxon>Hexapoda</taxon>
        <taxon>Collembola</taxon>
        <taxon>Entomobryomorpha</taxon>
        <taxon>Entomobryoidea</taxon>
        <taxon>Orchesellidae</taxon>
        <taxon>Orchesellinae</taxon>
        <taxon>Orchesella</taxon>
    </lineage>
</organism>
<dbReference type="Gene3D" id="3.30.70.1230">
    <property type="entry name" value="Nucleotide cyclase"/>
    <property type="match status" value="1"/>
</dbReference>
<dbReference type="EMBL" id="LJIJ01000635">
    <property type="protein sequence ID" value="ODM95682.1"/>
    <property type="molecule type" value="Genomic_DNA"/>
</dbReference>
<dbReference type="InterPro" id="IPR001054">
    <property type="entry name" value="A/G_cyclase"/>
</dbReference>
<dbReference type="InterPro" id="IPR001245">
    <property type="entry name" value="Ser-Thr/Tyr_kinase_cat_dom"/>
</dbReference>
<dbReference type="PROSITE" id="PS50125">
    <property type="entry name" value="GUANYLATE_CYCLASE_2"/>
    <property type="match status" value="1"/>
</dbReference>
<dbReference type="Gene3D" id="6.10.250.780">
    <property type="match status" value="1"/>
</dbReference>
<evidence type="ECO:0000256" key="6">
    <source>
        <dbReference type="ARBA" id="ARBA00022741"/>
    </source>
</evidence>
<feature type="region of interest" description="Disordered" evidence="15">
    <location>
        <begin position="1597"/>
        <end position="1618"/>
    </location>
</feature>
<dbReference type="Pfam" id="PF00211">
    <property type="entry name" value="Guanylate_cyc"/>
    <property type="match status" value="1"/>
</dbReference>
<dbReference type="SMART" id="SM00044">
    <property type="entry name" value="CYCc"/>
    <property type="match status" value="1"/>
</dbReference>
<feature type="region of interest" description="Disordered" evidence="15">
    <location>
        <begin position="1457"/>
        <end position="1479"/>
    </location>
</feature>
<dbReference type="EC" id="4.6.1.2" evidence="3 14"/>
<evidence type="ECO:0000256" key="1">
    <source>
        <dbReference type="ARBA" id="ARBA00001436"/>
    </source>
</evidence>
<feature type="compositionally biased region" description="Basic and acidic residues" evidence="15">
    <location>
        <begin position="1604"/>
        <end position="1618"/>
    </location>
</feature>
<dbReference type="GO" id="GO:0007168">
    <property type="term" value="P:receptor guanylyl cyclase signaling pathway"/>
    <property type="evidence" value="ECO:0007669"/>
    <property type="project" value="TreeGrafter"/>
</dbReference>
<dbReference type="GO" id="GO:0004383">
    <property type="term" value="F:guanylate cyclase activity"/>
    <property type="evidence" value="ECO:0007669"/>
    <property type="project" value="UniProtKB-EC"/>
</dbReference>
<evidence type="ECO:0000256" key="4">
    <source>
        <dbReference type="ARBA" id="ARBA00022692"/>
    </source>
</evidence>
<feature type="compositionally biased region" description="Polar residues" evidence="15">
    <location>
        <begin position="1458"/>
        <end position="1467"/>
    </location>
</feature>
<feature type="region of interest" description="Disordered" evidence="15">
    <location>
        <begin position="1345"/>
        <end position="1443"/>
    </location>
</feature>
<feature type="region of interest" description="Disordered" evidence="15">
    <location>
        <begin position="1132"/>
        <end position="1179"/>
    </location>
</feature>
<evidence type="ECO:0000256" key="13">
    <source>
        <dbReference type="RuleBase" id="RU000405"/>
    </source>
</evidence>
<evidence type="ECO:0000256" key="11">
    <source>
        <dbReference type="ARBA" id="ARBA00023239"/>
    </source>
</evidence>
<dbReference type="Proteomes" id="UP000094527">
    <property type="component" value="Unassembled WGS sequence"/>
</dbReference>
<dbReference type="STRING" id="48709.A0A1D2MRX5"/>
<name>A0A1D2MRX5_ORCCI</name>
<keyword evidence="19" id="KW-1185">Reference proteome</keyword>
<keyword evidence="5" id="KW-0732">Signal</keyword>
<feature type="compositionally biased region" description="Gly residues" evidence="15">
    <location>
        <begin position="1539"/>
        <end position="1550"/>
    </location>
</feature>
<evidence type="ECO:0000259" key="16">
    <source>
        <dbReference type="PROSITE" id="PS50011"/>
    </source>
</evidence>
<dbReference type="Pfam" id="PF07714">
    <property type="entry name" value="PK_Tyr_Ser-Thr"/>
    <property type="match status" value="1"/>
</dbReference>
<dbReference type="FunFam" id="3.30.70.1230:FF:000019">
    <property type="entry name" value="Guanylate cyclase"/>
    <property type="match status" value="1"/>
</dbReference>
<feature type="compositionally biased region" description="Polar residues" evidence="15">
    <location>
        <begin position="1401"/>
        <end position="1412"/>
    </location>
</feature>
<dbReference type="PROSITE" id="PS50011">
    <property type="entry name" value="PROTEIN_KINASE_DOM"/>
    <property type="match status" value="1"/>
</dbReference>
<evidence type="ECO:0000256" key="2">
    <source>
        <dbReference type="ARBA" id="ARBA00004479"/>
    </source>
</evidence>
<feature type="compositionally biased region" description="Basic residues" evidence="15">
    <location>
        <begin position="1417"/>
        <end position="1435"/>
    </location>
</feature>
<protein>
    <recommendedName>
        <fullName evidence="3 14">Guanylate cyclase</fullName>
        <ecNumber evidence="3 14">4.6.1.2</ecNumber>
    </recommendedName>
</protein>
<dbReference type="GO" id="GO:0005886">
    <property type="term" value="C:plasma membrane"/>
    <property type="evidence" value="ECO:0007669"/>
    <property type="project" value="TreeGrafter"/>
</dbReference>
<keyword evidence="4" id="KW-0812">Transmembrane</keyword>
<comment type="similarity">
    <text evidence="13">Belongs to the adenylyl cyclase class-4/guanylyl cyclase family.</text>
</comment>
<dbReference type="PANTHER" id="PTHR11920">
    <property type="entry name" value="GUANYLYL CYCLASE"/>
    <property type="match status" value="1"/>
</dbReference>
<evidence type="ECO:0000259" key="17">
    <source>
        <dbReference type="PROSITE" id="PS50125"/>
    </source>
</evidence>
<feature type="compositionally biased region" description="Low complexity" evidence="15">
    <location>
        <begin position="1551"/>
        <end position="1560"/>
    </location>
</feature>
<feature type="domain" description="Protein kinase" evidence="16">
    <location>
        <begin position="614"/>
        <end position="866"/>
    </location>
</feature>
<evidence type="ECO:0000256" key="12">
    <source>
        <dbReference type="ARBA" id="ARBA00023293"/>
    </source>
</evidence>
<dbReference type="InterPro" id="IPR001828">
    <property type="entry name" value="ANF_lig-bd_rcpt"/>
</dbReference>
<accession>A0A1D2MRX5</accession>
<evidence type="ECO:0000256" key="9">
    <source>
        <dbReference type="ARBA" id="ARBA00023170"/>
    </source>
</evidence>
<evidence type="ECO:0000313" key="19">
    <source>
        <dbReference type="Proteomes" id="UP000094527"/>
    </source>
</evidence>
<dbReference type="GO" id="GO:0004672">
    <property type="term" value="F:protein kinase activity"/>
    <property type="evidence" value="ECO:0007669"/>
    <property type="project" value="InterPro"/>
</dbReference>
<dbReference type="PROSITE" id="PS00452">
    <property type="entry name" value="GUANYLATE_CYCLASE_1"/>
    <property type="match status" value="1"/>
</dbReference>
<gene>
    <name evidence="18" type="ORF">Ocin01_11003</name>
</gene>
<proteinExistence type="inferred from homology"/>
<feature type="compositionally biased region" description="Basic and acidic residues" evidence="15">
    <location>
        <begin position="1364"/>
        <end position="1378"/>
    </location>
</feature>
<feature type="region of interest" description="Disordered" evidence="15">
    <location>
        <begin position="1201"/>
        <end position="1239"/>
    </location>
</feature>
<dbReference type="SUPFAM" id="SSF53822">
    <property type="entry name" value="Periplasmic binding protein-like I"/>
    <property type="match status" value="1"/>
</dbReference>
<comment type="caution">
    <text evidence="18">The sequence shown here is derived from an EMBL/GenBank/DDBJ whole genome shotgun (WGS) entry which is preliminary data.</text>
</comment>
<evidence type="ECO:0000256" key="8">
    <source>
        <dbReference type="ARBA" id="ARBA00023136"/>
    </source>
</evidence>
<dbReference type="InterPro" id="IPR018297">
    <property type="entry name" value="A/G_cyclase_CS"/>
</dbReference>
<dbReference type="Pfam" id="PF01094">
    <property type="entry name" value="ANF_receptor"/>
    <property type="match status" value="1"/>
</dbReference>
<dbReference type="InterPro" id="IPR000719">
    <property type="entry name" value="Prot_kinase_dom"/>
</dbReference>
<dbReference type="Gene3D" id="3.40.50.2300">
    <property type="match status" value="2"/>
</dbReference>
<reference evidence="18 19" key="1">
    <citation type="journal article" date="2016" name="Genome Biol. Evol.">
        <title>Gene Family Evolution Reflects Adaptation to Soil Environmental Stressors in the Genome of the Collembolan Orchesella cincta.</title>
        <authorList>
            <person name="Faddeeva-Vakhrusheva A."/>
            <person name="Derks M.F."/>
            <person name="Anvar S.Y."/>
            <person name="Agamennone V."/>
            <person name="Suring W."/>
            <person name="Smit S."/>
            <person name="van Straalen N.M."/>
            <person name="Roelofs D."/>
        </authorList>
    </citation>
    <scope>NUCLEOTIDE SEQUENCE [LARGE SCALE GENOMIC DNA]</scope>
    <source>
        <tissue evidence="18">Mixed pool</tissue>
    </source>
</reference>
<evidence type="ECO:0000256" key="3">
    <source>
        <dbReference type="ARBA" id="ARBA00012202"/>
    </source>
</evidence>
<keyword evidence="6" id="KW-0547">Nucleotide-binding</keyword>
<keyword evidence="11 13" id="KW-0456">Lyase</keyword>
<keyword evidence="9" id="KW-0675">Receptor</keyword>
<dbReference type="InterPro" id="IPR029787">
    <property type="entry name" value="Nucleotide_cyclase"/>
</dbReference>
<dbReference type="InterPro" id="IPR050401">
    <property type="entry name" value="Cyclic_nucleotide_synthase"/>
</dbReference>
<dbReference type="InterPro" id="IPR028082">
    <property type="entry name" value="Peripla_BP_I"/>
</dbReference>
<dbReference type="GO" id="GO:0004016">
    <property type="term" value="F:adenylate cyclase activity"/>
    <property type="evidence" value="ECO:0007669"/>
    <property type="project" value="TreeGrafter"/>
</dbReference>
<dbReference type="GO" id="GO:0005524">
    <property type="term" value="F:ATP binding"/>
    <property type="evidence" value="ECO:0007669"/>
    <property type="project" value="InterPro"/>
</dbReference>
<dbReference type="SUPFAM" id="SSF56112">
    <property type="entry name" value="Protein kinase-like (PK-like)"/>
    <property type="match status" value="1"/>
</dbReference>
<dbReference type="GO" id="GO:0001653">
    <property type="term" value="F:peptide receptor activity"/>
    <property type="evidence" value="ECO:0007669"/>
    <property type="project" value="TreeGrafter"/>
</dbReference>
<dbReference type="InterPro" id="IPR011009">
    <property type="entry name" value="Kinase-like_dom_sf"/>
</dbReference>
<dbReference type="Gene3D" id="1.10.510.10">
    <property type="entry name" value="Transferase(Phosphotransferase) domain 1"/>
    <property type="match status" value="2"/>
</dbReference>
<evidence type="ECO:0000313" key="18">
    <source>
        <dbReference type="EMBL" id="ODM95682.1"/>
    </source>
</evidence>
<evidence type="ECO:0000256" key="10">
    <source>
        <dbReference type="ARBA" id="ARBA00023180"/>
    </source>
</evidence>
<evidence type="ECO:0000256" key="7">
    <source>
        <dbReference type="ARBA" id="ARBA00022989"/>
    </source>
</evidence>
<dbReference type="OMA" id="PTDEPMC"/>
<dbReference type="CDD" id="cd06370">
    <property type="entry name" value="PBP1_SAP_GC-like"/>
    <property type="match status" value="1"/>
</dbReference>
<keyword evidence="7" id="KW-1133">Transmembrane helix</keyword>
<feature type="compositionally biased region" description="Polar residues" evidence="15">
    <location>
        <begin position="1201"/>
        <end position="1218"/>
    </location>
</feature>
<evidence type="ECO:0000256" key="5">
    <source>
        <dbReference type="ARBA" id="ARBA00022729"/>
    </source>
</evidence>
<evidence type="ECO:0000256" key="15">
    <source>
        <dbReference type="SAM" id="MobiDB-lite"/>
    </source>
</evidence>
<dbReference type="SUPFAM" id="SSF55073">
    <property type="entry name" value="Nucleotide cyclase"/>
    <property type="match status" value="1"/>
</dbReference>
<feature type="region of interest" description="Disordered" evidence="15">
    <location>
        <begin position="1539"/>
        <end position="1560"/>
    </location>
</feature>
<dbReference type="CDD" id="cd07302">
    <property type="entry name" value="CHD"/>
    <property type="match status" value="1"/>
</dbReference>
<dbReference type="OrthoDB" id="5984008at2759"/>
<keyword evidence="8" id="KW-0472">Membrane</keyword>
<feature type="compositionally biased region" description="Polar residues" evidence="15">
    <location>
        <begin position="1148"/>
        <end position="1175"/>
    </location>
</feature>
<feature type="domain" description="Guanylate cyclase" evidence="17">
    <location>
        <begin position="924"/>
        <end position="1054"/>
    </location>
</feature>
<dbReference type="PANTHER" id="PTHR11920:SF474">
    <property type="entry name" value="RECEPTOR-TYPE GUANYLATE CYCLASE GYC76C"/>
    <property type="match status" value="1"/>
</dbReference>
<dbReference type="GO" id="GO:0035556">
    <property type="term" value="P:intracellular signal transduction"/>
    <property type="evidence" value="ECO:0007669"/>
    <property type="project" value="InterPro"/>
</dbReference>